<comment type="caution">
    <text evidence="2">The sequence shown here is derived from an EMBL/GenBank/DDBJ whole genome shotgun (WGS) entry which is preliminary data.</text>
</comment>
<keyword evidence="3" id="KW-1185">Reference proteome</keyword>
<accession>A0ABP0MQ26</accession>
<feature type="region of interest" description="Disordered" evidence="1">
    <location>
        <begin position="15"/>
        <end position="43"/>
    </location>
</feature>
<sequence length="82" mass="9140">MPSFKSNLDGVPWYTKHPCGARKNPTKGVVPHNGTTTMLKPPSCRARLGRLGLDLYLSHGFPNEKPIATRSKDAIRGSWPYY</sequence>
<organism evidence="2 3">
    <name type="scientific">Durusdinium trenchii</name>
    <dbReference type="NCBI Taxonomy" id="1381693"/>
    <lineage>
        <taxon>Eukaryota</taxon>
        <taxon>Sar</taxon>
        <taxon>Alveolata</taxon>
        <taxon>Dinophyceae</taxon>
        <taxon>Suessiales</taxon>
        <taxon>Symbiodiniaceae</taxon>
        <taxon>Durusdinium</taxon>
    </lineage>
</organism>
<evidence type="ECO:0000313" key="2">
    <source>
        <dbReference type="EMBL" id="CAK9052849.1"/>
    </source>
</evidence>
<evidence type="ECO:0000256" key="1">
    <source>
        <dbReference type="SAM" id="MobiDB-lite"/>
    </source>
</evidence>
<evidence type="ECO:0000313" key="3">
    <source>
        <dbReference type="Proteomes" id="UP001642484"/>
    </source>
</evidence>
<reference evidence="2 3" key="1">
    <citation type="submission" date="2024-02" db="EMBL/GenBank/DDBJ databases">
        <authorList>
            <person name="Chen Y."/>
            <person name="Shah S."/>
            <person name="Dougan E. K."/>
            <person name="Thang M."/>
            <person name="Chan C."/>
        </authorList>
    </citation>
    <scope>NUCLEOTIDE SEQUENCE [LARGE SCALE GENOMIC DNA]</scope>
</reference>
<dbReference type="Proteomes" id="UP001642484">
    <property type="component" value="Unassembled WGS sequence"/>
</dbReference>
<gene>
    <name evidence="2" type="ORF">CCMP2556_LOCUS26627</name>
</gene>
<protein>
    <submittedName>
        <fullName evidence="2">Uncharacterized protein</fullName>
    </submittedName>
</protein>
<proteinExistence type="predicted"/>
<dbReference type="EMBL" id="CAXAMN010018668">
    <property type="protein sequence ID" value="CAK9052849.1"/>
    <property type="molecule type" value="Genomic_DNA"/>
</dbReference>
<name>A0ABP0MQ26_9DINO</name>